<dbReference type="AlphaFoldDB" id="A0A7I7MAH7"/>
<keyword evidence="2" id="KW-1185">Reference proteome</keyword>
<reference evidence="1 2" key="1">
    <citation type="journal article" date="2019" name="Emerg. Microbes Infect.">
        <title>Comprehensive subspecies identification of 175 nontuberculous mycobacteria species based on 7547 genomic profiles.</title>
        <authorList>
            <person name="Matsumoto Y."/>
            <person name="Kinjo T."/>
            <person name="Motooka D."/>
            <person name="Nabeya D."/>
            <person name="Jung N."/>
            <person name="Uechi K."/>
            <person name="Horii T."/>
            <person name="Iida T."/>
            <person name="Fujita J."/>
            <person name="Nakamura S."/>
        </authorList>
    </citation>
    <scope>NUCLEOTIDE SEQUENCE [LARGE SCALE GENOMIC DNA]</scope>
    <source>
        <strain evidence="1 2">JCM 13323</strain>
    </source>
</reference>
<dbReference type="Proteomes" id="UP000466514">
    <property type="component" value="Chromosome"/>
</dbReference>
<sequence>MTGSTQVKGGGSGSGLTVTFGAACCVPPTLAGIELYGWACGLTGVRPKEFNSKSELTALVVDVPRPKVMLPNLLKPGEGESDESKLQ</sequence>
<dbReference type="EMBL" id="AP022574">
    <property type="protein sequence ID" value="BBX69248.1"/>
    <property type="molecule type" value="Genomic_DNA"/>
</dbReference>
<protein>
    <submittedName>
        <fullName evidence="1">Uncharacterized protein</fullName>
    </submittedName>
</protein>
<evidence type="ECO:0000313" key="2">
    <source>
        <dbReference type="Proteomes" id="UP000466514"/>
    </source>
</evidence>
<gene>
    <name evidence="1" type="ORF">MPSYJ_27090</name>
</gene>
<accession>A0A7I7MAH7</accession>
<evidence type="ECO:0000313" key="1">
    <source>
        <dbReference type="EMBL" id="BBX69248.1"/>
    </source>
</evidence>
<dbReference type="KEGG" id="mpsc:MPSYJ_27090"/>
<organism evidence="1 2">
    <name type="scientific">Mycolicibacterium psychrotolerans</name>
    <dbReference type="NCBI Taxonomy" id="216929"/>
    <lineage>
        <taxon>Bacteria</taxon>
        <taxon>Bacillati</taxon>
        <taxon>Actinomycetota</taxon>
        <taxon>Actinomycetes</taxon>
        <taxon>Mycobacteriales</taxon>
        <taxon>Mycobacteriaceae</taxon>
        <taxon>Mycolicibacterium</taxon>
    </lineage>
</organism>
<proteinExistence type="predicted"/>
<name>A0A7I7MAH7_9MYCO</name>